<dbReference type="AlphaFoldDB" id="A0A074ZB57"/>
<feature type="domain" description="Major facilitator superfamily (MFS) profile" evidence="9">
    <location>
        <begin position="1"/>
        <end position="466"/>
    </location>
</feature>
<evidence type="ECO:0000313" key="10">
    <source>
        <dbReference type="EMBL" id="KER22797.1"/>
    </source>
</evidence>
<keyword evidence="3 7" id="KW-0812">Transmembrane</keyword>
<dbReference type="Pfam" id="PF07690">
    <property type="entry name" value="MFS_1"/>
    <property type="match status" value="1"/>
</dbReference>
<feature type="transmembrane region" description="Helical" evidence="7">
    <location>
        <begin position="443"/>
        <end position="466"/>
    </location>
</feature>
<evidence type="ECO:0000256" key="1">
    <source>
        <dbReference type="ARBA" id="ARBA00004141"/>
    </source>
</evidence>
<dbReference type="SUPFAM" id="SSF103473">
    <property type="entry name" value="MFS general substrate transporter"/>
    <property type="match status" value="1"/>
</dbReference>
<feature type="transmembrane region" description="Helical" evidence="7">
    <location>
        <begin position="408"/>
        <end position="431"/>
    </location>
</feature>
<dbReference type="Proteomes" id="UP000054324">
    <property type="component" value="Unassembled WGS sequence"/>
</dbReference>
<dbReference type="GO" id="GO:0015293">
    <property type="term" value="F:symporter activity"/>
    <property type="evidence" value="ECO:0007669"/>
    <property type="project" value="UniProtKB-KW"/>
</dbReference>
<dbReference type="InterPro" id="IPR050382">
    <property type="entry name" value="MFS_Na/Anion_cotransporter"/>
</dbReference>
<feature type="transmembrane region" description="Helical" evidence="7">
    <location>
        <begin position="176"/>
        <end position="198"/>
    </location>
</feature>
<evidence type="ECO:0000256" key="8">
    <source>
        <dbReference type="SAM" id="SignalP"/>
    </source>
</evidence>
<dbReference type="STRING" id="6198.A0A074ZB57"/>
<proteinExistence type="predicted"/>
<evidence type="ECO:0000256" key="6">
    <source>
        <dbReference type="ARBA" id="ARBA00023136"/>
    </source>
</evidence>
<feature type="signal peptide" evidence="8">
    <location>
        <begin position="1"/>
        <end position="21"/>
    </location>
</feature>
<dbReference type="GO" id="GO:0006820">
    <property type="term" value="P:monoatomic anion transport"/>
    <property type="evidence" value="ECO:0007669"/>
    <property type="project" value="TreeGrafter"/>
</dbReference>
<dbReference type="InterPro" id="IPR020846">
    <property type="entry name" value="MFS_dom"/>
</dbReference>
<dbReference type="FunFam" id="1.20.1250.20:FF:000003">
    <property type="entry name" value="Solute carrier family 17 member 3"/>
    <property type="match status" value="1"/>
</dbReference>
<dbReference type="OrthoDB" id="2985014at2759"/>
<feature type="transmembrane region" description="Helical" evidence="7">
    <location>
        <begin position="144"/>
        <end position="164"/>
    </location>
</feature>
<dbReference type="CTD" id="20323346"/>
<feature type="transmembrane region" description="Helical" evidence="7">
    <location>
        <begin position="274"/>
        <end position="298"/>
    </location>
</feature>
<organism evidence="10 11">
    <name type="scientific">Opisthorchis viverrini</name>
    <name type="common">Southeast Asian liver fluke</name>
    <dbReference type="NCBI Taxonomy" id="6198"/>
    <lineage>
        <taxon>Eukaryota</taxon>
        <taxon>Metazoa</taxon>
        <taxon>Spiralia</taxon>
        <taxon>Lophotrochozoa</taxon>
        <taxon>Platyhelminthes</taxon>
        <taxon>Trematoda</taxon>
        <taxon>Digenea</taxon>
        <taxon>Opisthorchiida</taxon>
        <taxon>Opisthorchiata</taxon>
        <taxon>Opisthorchiidae</taxon>
        <taxon>Opisthorchis</taxon>
    </lineage>
</organism>
<dbReference type="InterPro" id="IPR036259">
    <property type="entry name" value="MFS_trans_sf"/>
</dbReference>
<dbReference type="KEGG" id="ovi:T265_09167"/>
<evidence type="ECO:0000313" key="11">
    <source>
        <dbReference type="Proteomes" id="UP000054324"/>
    </source>
</evidence>
<keyword evidence="6 7" id="KW-0472">Membrane</keyword>
<keyword evidence="8" id="KW-0732">Signal</keyword>
<feature type="transmembrane region" description="Helical" evidence="7">
    <location>
        <begin position="374"/>
        <end position="396"/>
    </location>
</feature>
<evidence type="ECO:0000256" key="3">
    <source>
        <dbReference type="ARBA" id="ARBA00022692"/>
    </source>
</evidence>
<feature type="transmembrane region" description="Helical" evidence="7">
    <location>
        <begin position="118"/>
        <end position="138"/>
    </location>
</feature>
<dbReference type="PROSITE" id="PS50850">
    <property type="entry name" value="MFS"/>
    <property type="match status" value="1"/>
</dbReference>
<dbReference type="Gene3D" id="1.20.1250.20">
    <property type="entry name" value="MFS general substrate transporter like domains"/>
    <property type="match status" value="2"/>
</dbReference>
<keyword evidence="2" id="KW-0813">Transport</keyword>
<dbReference type="FunFam" id="1.20.1250.20:FF:000423">
    <property type="entry name" value="Putative inorganic phosphate cotransporter-like Protein"/>
    <property type="match status" value="1"/>
</dbReference>
<feature type="transmembrane region" description="Helical" evidence="7">
    <location>
        <begin position="210"/>
        <end position="229"/>
    </location>
</feature>
<evidence type="ECO:0000259" key="9">
    <source>
        <dbReference type="PROSITE" id="PS50850"/>
    </source>
</evidence>
<name>A0A074ZB57_OPIVI</name>
<feature type="chain" id="PRO_5001703927" description="Major facilitator superfamily (MFS) profile domain-containing protein" evidence="8">
    <location>
        <begin position="22"/>
        <end position="517"/>
    </location>
</feature>
<dbReference type="GeneID" id="20323346"/>
<comment type="subcellular location">
    <subcellularLocation>
        <location evidence="1">Membrane</location>
        <topology evidence="1">Multi-pass membrane protein</topology>
    </subcellularLocation>
</comment>
<reference evidence="10 11" key="1">
    <citation type="submission" date="2013-11" db="EMBL/GenBank/DDBJ databases">
        <title>Opisthorchis viverrini - life in the bile duct.</title>
        <authorList>
            <person name="Young N.D."/>
            <person name="Nagarajan N."/>
            <person name="Lin S.J."/>
            <person name="Korhonen P.K."/>
            <person name="Jex A.R."/>
            <person name="Hall R.S."/>
            <person name="Safavi-Hemami H."/>
            <person name="Kaewkong W."/>
            <person name="Bertrand D."/>
            <person name="Gao S."/>
            <person name="Seet Q."/>
            <person name="Wongkham S."/>
            <person name="Teh B.T."/>
            <person name="Wongkham C."/>
            <person name="Intapan P.M."/>
            <person name="Maleewong W."/>
            <person name="Yang X."/>
            <person name="Hu M."/>
            <person name="Wang Z."/>
            <person name="Hofmann A."/>
            <person name="Sternberg P.W."/>
            <person name="Tan P."/>
            <person name="Wang J."/>
            <person name="Gasser R.B."/>
        </authorList>
    </citation>
    <scope>NUCLEOTIDE SEQUENCE [LARGE SCALE GENOMIC DNA]</scope>
</reference>
<accession>A0A074ZB57</accession>
<feature type="transmembrane region" description="Helical" evidence="7">
    <location>
        <begin position="318"/>
        <end position="337"/>
    </location>
</feature>
<gene>
    <name evidence="10" type="ORF">T265_09167</name>
</gene>
<evidence type="ECO:0000256" key="5">
    <source>
        <dbReference type="ARBA" id="ARBA00022989"/>
    </source>
</evidence>
<dbReference type="PANTHER" id="PTHR11662">
    <property type="entry name" value="SOLUTE CARRIER FAMILY 17"/>
    <property type="match status" value="1"/>
</dbReference>
<feature type="transmembrane region" description="Helical" evidence="7">
    <location>
        <begin position="89"/>
        <end position="109"/>
    </location>
</feature>
<protein>
    <recommendedName>
        <fullName evidence="9">Major facilitator superfamily (MFS) profile domain-containing protein</fullName>
    </recommendedName>
</protein>
<evidence type="ECO:0000256" key="7">
    <source>
        <dbReference type="SAM" id="Phobius"/>
    </source>
</evidence>
<sequence>MELLTYRAFLMILLCIGTINQFSQRICLSMAIVCMTNHTAVSLRDQEATNQEAERRNRTHCAASQSRFSNNSKTMEDGPFAWDPQTRGHILGVFFWGYLAGQIPSGLLLRRFGARRTMLINLIVFGSATALIPFALMYSVYLLYVLRIVSGFVSSAWFPGFYQIWASWAPPIERGVLVGVSFGGMQIGNALALSMTGAFCQTSVGWPLVFYFYGACSLAYCMLWLLFVYDTPSENPRVSNKEREFLLAVCGNAGRNQERAPPIPVLKMVKSLPLWAFLLFVIGYDWNNYTFLTIIPTYMREVLAFDISENAGLSSLPFLGLLIGQIFSGWLTDWILARKLLSVNVVRKSATAIGMFVPGVVLIVISLLDCQHKYTVVAIFTFGLMFNSGVFAGGFLNPIELSPRHAGIILSTANTLSALTGVFAPMLAGVLTPHGSYHEWRSVFFVGTAVYFATGMFFVCCSSTVIQPWAIDPRGVSCGGDLEIPVNLSLSSSSIDSKAAWHQKRENDMFSVKVANS</sequence>
<keyword evidence="4" id="KW-0769">Symport</keyword>
<keyword evidence="11" id="KW-1185">Reference proteome</keyword>
<dbReference type="PANTHER" id="PTHR11662:SF399">
    <property type="entry name" value="FI19708P1-RELATED"/>
    <property type="match status" value="1"/>
</dbReference>
<feature type="transmembrane region" description="Helical" evidence="7">
    <location>
        <begin position="349"/>
        <end position="368"/>
    </location>
</feature>
<evidence type="ECO:0000256" key="2">
    <source>
        <dbReference type="ARBA" id="ARBA00022448"/>
    </source>
</evidence>
<dbReference type="RefSeq" id="XP_009173442.1">
    <property type="nucleotide sequence ID" value="XM_009175178.1"/>
</dbReference>
<dbReference type="InterPro" id="IPR011701">
    <property type="entry name" value="MFS"/>
</dbReference>
<dbReference type="EMBL" id="KL596879">
    <property type="protein sequence ID" value="KER22797.1"/>
    <property type="molecule type" value="Genomic_DNA"/>
</dbReference>
<evidence type="ECO:0000256" key="4">
    <source>
        <dbReference type="ARBA" id="ARBA00022847"/>
    </source>
</evidence>
<dbReference type="GO" id="GO:0016020">
    <property type="term" value="C:membrane"/>
    <property type="evidence" value="ECO:0007669"/>
    <property type="project" value="UniProtKB-SubCell"/>
</dbReference>
<keyword evidence="5 7" id="KW-1133">Transmembrane helix</keyword>